<dbReference type="CDD" id="cd01948">
    <property type="entry name" value="EAL"/>
    <property type="match status" value="1"/>
</dbReference>
<dbReference type="InterPro" id="IPR035919">
    <property type="entry name" value="EAL_sf"/>
</dbReference>
<dbReference type="InterPro" id="IPR019278">
    <property type="entry name" value="DICT_dom"/>
</dbReference>
<comment type="caution">
    <text evidence="2">The sequence shown here is derived from an EMBL/GenBank/DDBJ whole genome shotgun (WGS) entry which is preliminary data.</text>
</comment>
<dbReference type="SUPFAM" id="SSF141868">
    <property type="entry name" value="EAL domain-like"/>
    <property type="match status" value="1"/>
</dbReference>
<dbReference type="InterPro" id="IPR050706">
    <property type="entry name" value="Cyclic-di-GMP_PDE-like"/>
</dbReference>
<evidence type="ECO:0000313" key="2">
    <source>
        <dbReference type="EMBL" id="MST31711.1"/>
    </source>
</evidence>
<gene>
    <name evidence="2" type="ORF">GHK86_03075</name>
</gene>
<reference evidence="2 3" key="1">
    <citation type="submission" date="2019-11" db="EMBL/GenBank/DDBJ databases">
        <title>Acidiferrimicrobium australis gen. nov., sp. nov., an acidophilic and obligately heterotrophic, member of the Actinobacteria that catalyses dissimilatory oxido- reduction of iron isolated from metal-rich acidic water in Chile.</title>
        <authorList>
            <person name="Gonzalez D."/>
            <person name="Huber K."/>
            <person name="Hedrich S."/>
            <person name="Rojas-Villalobos C."/>
            <person name="Quatrini R."/>
            <person name="Dinamarca M.A."/>
            <person name="Schwarz A."/>
            <person name="Canales C."/>
            <person name="Nancucheo I."/>
        </authorList>
    </citation>
    <scope>NUCLEOTIDE SEQUENCE [LARGE SCALE GENOMIC DNA]</scope>
    <source>
        <strain evidence="2 3">USS-CCA1</strain>
    </source>
</reference>
<dbReference type="PROSITE" id="PS50883">
    <property type="entry name" value="EAL"/>
    <property type="match status" value="1"/>
</dbReference>
<dbReference type="Proteomes" id="UP000437736">
    <property type="component" value="Unassembled WGS sequence"/>
</dbReference>
<evidence type="ECO:0000313" key="3">
    <source>
        <dbReference type="Proteomes" id="UP000437736"/>
    </source>
</evidence>
<dbReference type="EMBL" id="WJHE01000121">
    <property type="protein sequence ID" value="MST31711.1"/>
    <property type="molecule type" value="Genomic_DNA"/>
</dbReference>
<dbReference type="Pfam" id="PF00563">
    <property type="entry name" value="EAL"/>
    <property type="match status" value="1"/>
</dbReference>
<evidence type="ECO:0000259" key="1">
    <source>
        <dbReference type="PROSITE" id="PS50883"/>
    </source>
</evidence>
<dbReference type="Pfam" id="PF10069">
    <property type="entry name" value="DICT"/>
    <property type="match status" value="1"/>
</dbReference>
<accession>A0ABW9QPY2</accession>
<name>A0ABW9QPY2_9ACTN</name>
<sequence length="409" mass="43834">MALVERVLDQRRITPAFQPLVHLVSGEVVGFEALARGPEGTAVHTPDALFGLAEQLGRLGELDWVCRAAALEQALASGLDPSFSWFVNVEPSGLATPCPEDLRPALAAGRRLRVVLEMTEREVDRDPARLLRATAAARRSRWGVAVDDVGAVPRSLALLPFVQPDVVKLDMSLVHSLDRAETAAVANAVRAYAERTGAVILAEGIETEADEMRARVLGAGYGQGWRYGRPGPLPRSLAPPQHPFCFGQVLDPDTGRTPFEIGAGSRPVGRTSKGLLVPMSLHLERQALAGGEALVLLASFQEARHLTAGTCARYAELAHRNVLTVAMAAGLDAVAGADGVRAVDLAAGDPLLAEWNVIVVGPHFAGALLARDLGDGGDDRQRRFDYLITHDRELVIRAARAMLRRITEP</sequence>
<dbReference type="Gene3D" id="3.20.20.450">
    <property type="entry name" value="EAL domain"/>
    <property type="match status" value="1"/>
</dbReference>
<dbReference type="SMART" id="SM00052">
    <property type="entry name" value="EAL"/>
    <property type="match status" value="1"/>
</dbReference>
<dbReference type="PANTHER" id="PTHR33121:SF76">
    <property type="entry name" value="SIGNALING PROTEIN"/>
    <property type="match status" value="1"/>
</dbReference>
<proteinExistence type="predicted"/>
<dbReference type="InterPro" id="IPR001633">
    <property type="entry name" value="EAL_dom"/>
</dbReference>
<keyword evidence="3" id="KW-1185">Reference proteome</keyword>
<feature type="domain" description="EAL" evidence="1">
    <location>
        <begin position="1"/>
        <end position="244"/>
    </location>
</feature>
<organism evidence="2 3">
    <name type="scientific">Acidiferrimicrobium australe</name>
    <dbReference type="NCBI Taxonomy" id="2664430"/>
    <lineage>
        <taxon>Bacteria</taxon>
        <taxon>Bacillati</taxon>
        <taxon>Actinomycetota</taxon>
        <taxon>Acidimicrobiia</taxon>
        <taxon>Acidimicrobiales</taxon>
        <taxon>Acidimicrobiaceae</taxon>
        <taxon>Acidiferrimicrobium</taxon>
    </lineage>
</organism>
<protein>
    <submittedName>
        <fullName evidence="2">EAL domain-containing protein</fullName>
    </submittedName>
</protein>
<dbReference type="PANTHER" id="PTHR33121">
    <property type="entry name" value="CYCLIC DI-GMP PHOSPHODIESTERASE PDEF"/>
    <property type="match status" value="1"/>
</dbReference>